<dbReference type="EMBL" id="VYZN01000034">
    <property type="protein sequence ID" value="KAE9533480.1"/>
    <property type="molecule type" value="Genomic_DNA"/>
</dbReference>
<comment type="caution">
    <text evidence="1">The sequence shown here is derived from an EMBL/GenBank/DDBJ whole genome shotgun (WGS) entry which is preliminary data.</text>
</comment>
<dbReference type="OrthoDB" id="2408655at2759"/>
<dbReference type="Pfam" id="PF15328">
    <property type="entry name" value="GCOM2"/>
    <property type="match status" value="1"/>
</dbReference>
<dbReference type="Proteomes" id="UP000475862">
    <property type="component" value="Unassembled WGS sequence"/>
</dbReference>
<dbReference type="GO" id="GO:0003711">
    <property type="term" value="F:transcription elongation factor activity"/>
    <property type="evidence" value="ECO:0007669"/>
    <property type="project" value="InterPro"/>
</dbReference>
<sequence>MFASKIHTQNENKVNFKKKTYAELQELYERQRKILSNKRFVDGLPDKGEKLKQFVAQLDAELNVRDDHKKLCADMLALKIGKDQLDTFEWTSKHVAAIHKNSQPDVVDDDEDVLKMFASHSGVNQDKIIIEEKAEETLIKPSDLIKEDPIKDKQQDYDSIEFSENMERYAKNLCGRIDTHLSTDKKHFLLNKPAVPNKHSIVKAADVSLKESVMLQVSYDSKLKELKAENLKQRSFPKFDMSSYRNTSLFNFDNIEDDSDDDNDLLDNDIRSKEHNQLKNYLIIHQILMKITTKMTISETLVC</sequence>
<dbReference type="PRINTS" id="PR02085">
    <property type="entry name" value="POLR2GRINL1"/>
</dbReference>
<dbReference type="AlphaFoldDB" id="A0A6G0TKM5"/>
<keyword evidence="2" id="KW-1185">Reference proteome</keyword>
<reference evidence="1 2" key="1">
    <citation type="submission" date="2019-08" db="EMBL/GenBank/DDBJ databases">
        <title>The genome of the soybean aphid Biotype 1, its phylome, world population structure and adaptation to the North American continent.</title>
        <authorList>
            <person name="Giordano R."/>
            <person name="Donthu R.K."/>
            <person name="Hernandez A.G."/>
            <person name="Wright C.L."/>
            <person name="Zimin A.V."/>
        </authorList>
    </citation>
    <scope>NUCLEOTIDE SEQUENCE [LARGE SCALE GENOMIC DNA]</scope>
    <source>
        <tissue evidence="1">Whole aphids</tissue>
    </source>
</reference>
<dbReference type="GO" id="GO:0006368">
    <property type="term" value="P:transcription elongation by RNA polymerase II"/>
    <property type="evidence" value="ECO:0007669"/>
    <property type="project" value="InterPro"/>
</dbReference>
<name>A0A6G0TKM5_APHGL</name>
<gene>
    <name evidence="1" type="ORF">AGLY_009118</name>
</gene>
<protein>
    <submittedName>
        <fullName evidence="1">Uncharacterized protein</fullName>
    </submittedName>
</protein>
<dbReference type="GO" id="GO:0005634">
    <property type="term" value="C:nucleus"/>
    <property type="evidence" value="ECO:0007669"/>
    <property type="project" value="InterPro"/>
</dbReference>
<organism evidence="1 2">
    <name type="scientific">Aphis glycines</name>
    <name type="common">Soybean aphid</name>
    <dbReference type="NCBI Taxonomy" id="307491"/>
    <lineage>
        <taxon>Eukaryota</taxon>
        <taxon>Metazoa</taxon>
        <taxon>Ecdysozoa</taxon>
        <taxon>Arthropoda</taxon>
        <taxon>Hexapoda</taxon>
        <taxon>Insecta</taxon>
        <taxon>Pterygota</taxon>
        <taxon>Neoptera</taxon>
        <taxon>Paraneoptera</taxon>
        <taxon>Hemiptera</taxon>
        <taxon>Sternorrhyncha</taxon>
        <taxon>Aphidomorpha</taxon>
        <taxon>Aphidoidea</taxon>
        <taxon>Aphididae</taxon>
        <taxon>Aphidini</taxon>
        <taxon>Aphis</taxon>
        <taxon>Aphis</taxon>
    </lineage>
</organism>
<evidence type="ECO:0000313" key="2">
    <source>
        <dbReference type="Proteomes" id="UP000475862"/>
    </source>
</evidence>
<proteinExistence type="predicted"/>
<evidence type="ECO:0000313" key="1">
    <source>
        <dbReference type="EMBL" id="KAE9533480.1"/>
    </source>
</evidence>
<accession>A0A6G0TKM5</accession>
<dbReference type="InterPro" id="IPR026213">
    <property type="entry name" value="GRINL1"/>
</dbReference>